<dbReference type="EMBL" id="LGEX01000114">
    <property type="protein sequence ID" value="KUK05489.1"/>
    <property type="molecule type" value="Genomic_DNA"/>
</dbReference>
<evidence type="ECO:0000256" key="6">
    <source>
        <dbReference type="SAM" id="Phobius"/>
    </source>
</evidence>
<dbReference type="GO" id="GO:0005886">
    <property type="term" value="C:plasma membrane"/>
    <property type="evidence" value="ECO:0007669"/>
    <property type="project" value="UniProtKB-SubCell"/>
</dbReference>
<protein>
    <submittedName>
        <fullName evidence="7">Cationic amino acid transporter (Cat-2)</fullName>
    </submittedName>
</protein>
<evidence type="ECO:0000256" key="4">
    <source>
        <dbReference type="ARBA" id="ARBA00022989"/>
    </source>
</evidence>
<dbReference type="Proteomes" id="UP000054307">
    <property type="component" value="Unassembled WGS sequence"/>
</dbReference>
<keyword evidence="4 6" id="KW-1133">Transmembrane helix</keyword>
<feature type="transmembrane region" description="Helical" evidence="6">
    <location>
        <begin position="78"/>
        <end position="104"/>
    </location>
</feature>
<dbReference type="InterPro" id="IPR050367">
    <property type="entry name" value="APC_superfamily"/>
</dbReference>
<dbReference type="PANTHER" id="PTHR42770:SF11">
    <property type="entry name" value="INNER MEMBRANE TRANSPORT PROTEIN YBAT"/>
    <property type="match status" value="1"/>
</dbReference>
<dbReference type="AlphaFoldDB" id="A0A124F7S8"/>
<dbReference type="Pfam" id="PF13520">
    <property type="entry name" value="AA_permease_2"/>
    <property type="match status" value="1"/>
</dbReference>
<feature type="non-terminal residue" evidence="7">
    <location>
        <position position="116"/>
    </location>
</feature>
<keyword evidence="3 6" id="KW-0812">Transmembrane</keyword>
<comment type="subcellular location">
    <subcellularLocation>
        <location evidence="1">Cell membrane</location>
        <topology evidence="1">Multi-pass membrane protein</topology>
    </subcellularLocation>
</comment>
<dbReference type="GO" id="GO:0022857">
    <property type="term" value="F:transmembrane transporter activity"/>
    <property type="evidence" value="ECO:0007669"/>
    <property type="project" value="InterPro"/>
</dbReference>
<evidence type="ECO:0000256" key="1">
    <source>
        <dbReference type="ARBA" id="ARBA00004651"/>
    </source>
</evidence>
<evidence type="ECO:0000313" key="7">
    <source>
        <dbReference type="EMBL" id="KUJ92504.1"/>
    </source>
</evidence>
<organism evidence="7 10">
    <name type="scientific">Archaeoglobus fulgidus</name>
    <dbReference type="NCBI Taxonomy" id="2234"/>
    <lineage>
        <taxon>Archaea</taxon>
        <taxon>Methanobacteriati</taxon>
        <taxon>Methanobacteriota</taxon>
        <taxon>Archaeoglobi</taxon>
        <taxon>Archaeoglobales</taxon>
        <taxon>Archaeoglobaceae</taxon>
        <taxon>Archaeoglobus</taxon>
    </lineage>
</organism>
<dbReference type="EMBL" id="LGEQ01000075">
    <property type="protein sequence ID" value="KUJ92504.1"/>
    <property type="molecule type" value="Genomic_DNA"/>
</dbReference>
<dbReference type="Gene3D" id="1.20.1740.10">
    <property type="entry name" value="Amino acid/polyamine transporter I"/>
    <property type="match status" value="1"/>
</dbReference>
<dbReference type="PANTHER" id="PTHR42770">
    <property type="entry name" value="AMINO ACID TRANSPORTER-RELATED"/>
    <property type="match status" value="1"/>
</dbReference>
<gene>
    <name evidence="7" type="ORF">XD40_2296</name>
    <name evidence="8" type="ORF">XD48_2280</name>
</gene>
<accession>A0A124F7S8</accession>
<reference evidence="7" key="1">
    <citation type="journal article" date="2015" name="MBio">
        <title>Genome-resolved metagenomic analysis reveals roles for candidate phyla and other microbial community members in biogeochemical transformations in oil reservoirs.</title>
        <authorList>
            <person name="Hu P."/>
            <person name="Tom L."/>
            <person name="Singh A."/>
            <person name="Thomas B.C."/>
            <person name="Baker B.J."/>
            <person name="Piceno Y.M."/>
            <person name="Andersen G.L."/>
            <person name="Banfield J.F."/>
        </authorList>
    </citation>
    <scope>NUCLEOTIDE SEQUENCE [LARGE SCALE GENOMIC DNA]</scope>
    <source>
        <strain evidence="8">49_2300</strain>
        <strain evidence="7">49_95</strain>
    </source>
</reference>
<reference evidence="9 10" key="2">
    <citation type="journal article" date="2015" name="MBio">
        <title>Genome-Resolved Metagenomic Analysis Reveals Roles for Candidate Phyla and Other Microbial Community Members in Biogeochemical Transformations in Oil Reservoirs.</title>
        <authorList>
            <person name="Hu P."/>
            <person name="Tom L."/>
            <person name="Singh A."/>
            <person name="Thomas B.C."/>
            <person name="Baker B.J."/>
            <person name="Piceno Y.M."/>
            <person name="Andersen G.L."/>
            <person name="Banfield J.F."/>
        </authorList>
    </citation>
    <scope>NUCLEOTIDE SEQUENCE [LARGE SCALE GENOMIC DNA]</scope>
</reference>
<name>A0A124F7S8_ARCFL</name>
<feature type="transmembrane region" description="Helical" evidence="6">
    <location>
        <begin position="37"/>
        <end position="57"/>
    </location>
</feature>
<keyword evidence="2" id="KW-1003">Cell membrane</keyword>
<evidence type="ECO:0000313" key="8">
    <source>
        <dbReference type="EMBL" id="KUK05489.1"/>
    </source>
</evidence>
<feature type="transmembrane region" description="Helical" evidence="6">
    <location>
        <begin position="7"/>
        <end position="31"/>
    </location>
</feature>
<evidence type="ECO:0000313" key="10">
    <source>
        <dbReference type="Proteomes" id="UP000054307"/>
    </source>
</evidence>
<comment type="caution">
    <text evidence="7">The sequence shown here is derived from an EMBL/GenBank/DDBJ whole genome shotgun (WGS) entry which is preliminary data.</text>
</comment>
<proteinExistence type="predicted"/>
<dbReference type="Proteomes" id="UP000054015">
    <property type="component" value="Unassembled WGS sequence"/>
</dbReference>
<evidence type="ECO:0000256" key="5">
    <source>
        <dbReference type="ARBA" id="ARBA00023136"/>
    </source>
</evidence>
<evidence type="ECO:0000313" key="9">
    <source>
        <dbReference type="Proteomes" id="UP000054015"/>
    </source>
</evidence>
<keyword evidence="5 6" id="KW-0472">Membrane</keyword>
<evidence type="ECO:0000256" key="3">
    <source>
        <dbReference type="ARBA" id="ARBA00022692"/>
    </source>
</evidence>
<sequence length="116" mass="11974">MREKIGFWEAVSIGIGGMIGGGIFAVLGLSVQLAKGSAPIAFLIAGIVALFTAYSYAKLSLRFPSEGGTIEFLIKAYGTGLLAGGLNILLLVSYVVMIALYSYAFGSYAANALGTP</sequence>
<evidence type="ECO:0000256" key="2">
    <source>
        <dbReference type="ARBA" id="ARBA00022475"/>
    </source>
</evidence>
<dbReference type="InterPro" id="IPR002293">
    <property type="entry name" value="AA/rel_permease1"/>
</dbReference>